<dbReference type="Gene3D" id="1.20.1510.10">
    <property type="entry name" value="Cation efflux protein transmembrane domain"/>
    <property type="match status" value="1"/>
</dbReference>
<evidence type="ECO:0000256" key="7">
    <source>
        <dbReference type="SAM" id="Phobius"/>
    </source>
</evidence>
<dbReference type="PANTHER" id="PTHR43840">
    <property type="entry name" value="MITOCHONDRIAL METAL TRANSPORTER 1-RELATED"/>
    <property type="match status" value="1"/>
</dbReference>
<dbReference type="Pfam" id="PF01545">
    <property type="entry name" value="Cation_efflux"/>
    <property type="match status" value="1"/>
</dbReference>
<dbReference type="SUPFAM" id="SSF161111">
    <property type="entry name" value="Cation efflux protein transmembrane domain-like"/>
    <property type="match status" value="1"/>
</dbReference>
<feature type="transmembrane region" description="Helical" evidence="7">
    <location>
        <begin position="85"/>
        <end position="107"/>
    </location>
</feature>
<evidence type="ECO:0000256" key="6">
    <source>
        <dbReference type="ARBA" id="ARBA00023136"/>
    </source>
</evidence>
<dbReference type="SUPFAM" id="SSF160240">
    <property type="entry name" value="Cation efflux protein cytoplasmic domain-like"/>
    <property type="match status" value="1"/>
</dbReference>
<evidence type="ECO:0000256" key="3">
    <source>
        <dbReference type="ARBA" id="ARBA00022448"/>
    </source>
</evidence>
<sequence>MSLSSQQSTGAPDLSRYGWLAVATALATIALKAGAWLVTGSVGLLADAAESIVNLVAAVVALIALKIAVKPADANHNFGHTKAEYFSAAVEGVMIFIAAISIGIFAVQRLLVPQPLEAVGVGLAISVVASVLNGAVALLLIRAGRRHHSIALKADGKHLMTDVWTSAGVLAGIVLVWLTGWDWLDPVIAIAVGVNILFAGYALVQESTAGLMDVSLPEEDNERLRAILSSRAGAEVGFHLMRTRVSGTRQFMEFHLLVPDEWSVKQGHDFLEDLSDEIVSEFPRMTVTGHIEPINDARSYSHADL</sequence>
<dbReference type="InterPro" id="IPR036837">
    <property type="entry name" value="Cation_efflux_CTD_sf"/>
</dbReference>
<keyword evidence="5 7" id="KW-1133">Transmembrane helix</keyword>
<dbReference type="Proteomes" id="UP000678513">
    <property type="component" value="Chromosome"/>
</dbReference>
<evidence type="ECO:0000256" key="1">
    <source>
        <dbReference type="ARBA" id="ARBA00004141"/>
    </source>
</evidence>
<dbReference type="Gene3D" id="3.30.70.1350">
    <property type="entry name" value="Cation efflux protein, cytoplasmic domain"/>
    <property type="match status" value="1"/>
</dbReference>
<dbReference type="NCBIfam" id="TIGR01297">
    <property type="entry name" value="CDF"/>
    <property type="match status" value="1"/>
</dbReference>
<feature type="domain" description="Cation efflux protein cytoplasmic" evidence="9">
    <location>
        <begin position="216"/>
        <end position="293"/>
    </location>
</feature>
<reference evidence="10 11" key="1">
    <citation type="submission" date="2021-03" db="EMBL/GenBank/DDBJ databases">
        <title>Human Oral Microbial Genomes.</title>
        <authorList>
            <person name="Johnston C.D."/>
            <person name="Chen T."/>
            <person name="Dewhirst F.E."/>
        </authorList>
    </citation>
    <scope>NUCLEOTIDE SEQUENCE [LARGE SCALE GENOMIC DNA]</scope>
    <source>
        <strain evidence="10 11">DSMZ 100122</strain>
    </source>
</reference>
<dbReference type="InterPro" id="IPR027469">
    <property type="entry name" value="Cation_efflux_TMD_sf"/>
</dbReference>
<dbReference type="PANTHER" id="PTHR43840:SF15">
    <property type="entry name" value="MITOCHONDRIAL METAL TRANSPORTER 1-RELATED"/>
    <property type="match status" value="1"/>
</dbReference>
<protein>
    <submittedName>
        <fullName evidence="10">Cation transporter</fullName>
    </submittedName>
</protein>
<name>A0ABX7Y2K5_9ACTN</name>
<keyword evidence="6 7" id="KW-0472">Membrane</keyword>
<gene>
    <name evidence="10" type="ORF">J5A65_10695</name>
</gene>
<dbReference type="RefSeq" id="WP_212321828.1">
    <property type="nucleotide sequence ID" value="NZ_AP024463.1"/>
</dbReference>
<keyword evidence="4 7" id="KW-0812">Transmembrane</keyword>
<evidence type="ECO:0000313" key="11">
    <source>
        <dbReference type="Proteomes" id="UP000678513"/>
    </source>
</evidence>
<accession>A0ABX7Y2K5</accession>
<dbReference type="InterPro" id="IPR050291">
    <property type="entry name" value="CDF_Transporter"/>
</dbReference>
<dbReference type="Pfam" id="PF16916">
    <property type="entry name" value="ZT_dimer"/>
    <property type="match status" value="1"/>
</dbReference>
<keyword evidence="11" id="KW-1185">Reference proteome</keyword>
<dbReference type="InterPro" id="IPR027470">
    <property type="entry name" value="Cation_efflux_CTD"/>
</dbReference>
<feature type="transmembrane region" description="Helical" evidence="7">
    <location>
        <begin position="162"/>
        <end position="181"/>
    </location>
</feature>
<evidence type="ECO:0000256" key="2">
    <source>
        <dbReference type="ARBA" id="ARBA00008114"/>
    </source>
</evidence>
<feature type="domain" description="Cation efflux protein transmembrane" evidence="8">
    <location>
        <begin position="19"/>
        <end position="212"/>
    </location>
</feature>
<feature type="transmembrane region" description="Helical" evidence="7">
    <location>
        <begin position="119"/>
        <end position="141"/>
    </location>
</feature>
<evidence type="ECO:0000259" key="9">
    <source>
        <dbReference type="Pfam" id="PF16916"/>
    </source>
</evidence>
<proteinExistence type="inferred from homology"/>
<comment type="subcellular location">
    <subcellularLocation>
        <location evidence="1">Membrane</location>
        <topology evidence="1">Multi-pass membrane protein</topology>
    </subcellularLocation>
</comment>
<keyword evidence="3" id="KW-0813">Transport</keyword>
<feature type="transmembrane region" description="Helical" evidence="7">
    <location>
        <begin position="17"/>
        <end position="38"/>
    </location>
</feature>
<evidence type="ECO:0000313" key="10">
    <source>
        <dbReference type="EMBL" id="QUC07400.1"/>
    </source>
</evidence>
<comment type="similarity">
    <text evidence="2">Belongs to the cation diffusion facilitator (CDF) transporter (TC 2.A.4) family.</text>
</comment>
<organism evidence="10 11">
    <name type="scientific">Arachnia rubra</name>
    <dbReference type="NCBI Taxonomy" id="1547448"/>
    <lineage>
        <taxon>Bacteria</taxon>
        <taxon>Bacillati</taxon>
        <taxon>Actinomycetota</taxon>
        <taxon>Actinomycetes</taxon>
        <taxon>Propionibacteriales</taxon>
        <taxon>Propionibacteriaceae</taxon>
        <taxon>Arachnia</taxon>
    </lineage>
</organism>
<feature type="transmembrane region" description="Helical" evidence="7">
    <location>
        <begin position="44"/>
        <end position="65"/>
    </location>
</feature>
<dbReference type="InterPro" id="IPR002524">
    <property type="entry name" value="Cation_efflux"/>
</dbReference>
<evidence type="ECO:0000259" key="8">
    <source>
        <dbReference type="Pfam" id="PF01545"/>
    </source>
</evidence>
<feature type="transmembrane region" description="Helical" evidence="7">
    <location>
        <begin position="187"/>
        <end position="204"/>
    </location>
</feature>
<evidence type="ECO:0000256" key="5">
    <source>
        <dbReference type="ARBA" id="ARBA00022989"/>
    </source>
</evidence>
<dbReference type="InterPro" id="IPR058533">
    <property type="entry name" value="Cation_efflux_TM"/>
</dbReference>
<dbReference type="EMBL" id="CP072384">
    <property type="protein sequence ID" value="QUC07400.1"/>
    <property type="molecule type" value="Genomic_DNA"/>
</dbReference>
<evidence type="ECO:0000256" key="4">
    <source>
        <dbReference type="ARBA" id="ARBA00022692"/>
    </source>
</evidence>